<dbReference type="PROSITE" id="PS51202">
    <property type="entry name" value="RCK_C"/>
    <property type="match status" value="1"/>
</dbReference>
<name>A0A1H7X681_9LACT</name>
<comment type="subcellular location">
    <subcellularLocation>
        <location evidence="1">Cell membrane</location>
        <topology evidence="1">Multi-pass membrane protein</topology>
    </subcellularLocation>
</comment>
<dbReference type="InterPro" id="IPR036291">
    <property type="entry name" value="NAD(P)-bd_dom_sf"/>
</dbReference>
<dbReference type="Gene3D" id="3.30.70.1450">
    <property type="entry name" value="Regulator of K+ conductance, C-terminal domain"/>
    <property type="match status" value="1"/>
</dbReference>
<keyword evidence="2" id="KW-0812">Transmembrane</keyword>
<dbReference type="PROSITE" id="PS51201">
    <property type="entry name" value="RCK_N"/>
    <property type="match status" value="1"/>
</dbReference>
<dbReference type="OrthoDB" id="9785285at2"/>
<accession>A0A1H7X681</accession>
<keyword evidence="6" id="KW-0407">Ion channel</keyword>
<evidence type="ECO:0000313" key="7">
    <source>
        <dbReference type="Proteomes" id="UP000198548"/>
    </source>
</evidence>
<evidence type="ECO:0000259" key="3">
    <source>
        <dbReference type="PROSITE" id="PS51201"/>
    </source>
</evidence>
<keyword evidence="8" id="KW-1185">Reference proteome</keyword>
<protein>
    <submittedName>
        <fullName evidence="5">Potassium transporter TrkA</fullName>
    </submittedName>
    <submittedName>
        <fullName evidence="6">Voltage-gated potassium channel</fullName>
    </submittedName>
</protein>
<dbReference type="Proteomes" id="UP000321425">
    <property type="component" value="Unassembled WGS sequence"/>
</dbReference>
<keyword evidence="6" id="KW-0813">Transport</keyword>
<dbReference type="InterPro" id="IPR006037">
    <property type="entry name" value="RCK_C"/>
</dbReference>
<evidence type="ECO:0000313" key="6">
    <source>
        <dbReference type="EMBL" id="SEM28648.1"/>
    </source>
</evidence>
<dbReference type="RefSeq" id="WP_091489848.1">
    <property type="nucleotide sequence ID" value="NZ_BJUX01000042.1"/>
</dbReference>
<feature type="domain" description="RCK C-terminal" evidence="4">
    <location>
        <begin position="247"/>
        <end position="334"/>
    </location>
</feature>
<dbReference type="Gene3D" id="1.10.287.70">
    <property type="match status" value="1"/>
</dbReference>
<keyword evidence="6" id="KW-0406">Ion transport</keyword>
<reference evidence="6 7" key="1">
    <citation type="submission" date="2016-10" db="EMBL/GenBank/DDBJ databases">
        <authorList>
            <person name="de Groot N.N."/>
        </authorList>
    </citation>
    <scope>NUCLEOTIDE SEQUENCE [LARGE SCALE GENOMIC DNA]</scope>
    <source>
        <strain evidence="6 7">DSM 19182</strain>
    </source>
</reference>
<evidence type="ECO:0000259" key="4">
    <source>
        <dbReference type="PROSITE" id="PS51202"/>
    </source>
</evidence>
<evidence type="ECO:0000256" key="1">
    <source>
        <dbReference type="ARBA" id="ARBA00004651"/>
    </source>
</evidence>
<dbReference type="Proteomes" id="UP000198548">
    <property type="component" value="Unassembled WGS sequence"/>
</dbReference>
<reference evidence="5 8" key="2">
    <citation type="submission" date="2019-07" db="EMBL/GenBank/DDBJ databases">
        <title>Whole genome shotgun sequence of Alkalibacterium putridalgicola NBRC 103243.</title>
        <authorList>
            <person name="Hosoyama A."/>
            <person name="Uohara A."/>
            <person name="Ohji S."/>
            <person name="Ichikawa N."/>
        </authorList>
    </citation>
    <scope>NUCLEOTIDE SEQUENCE [LARGE SCALE GENOMIC DNA]</scope>
    <source>
        <strain evidence="5 8">NBRC 103243</strain>
    </source>
</reference>
<organism evidence="6 7">
    <name type="scientific">Alkalibacterium putridalgicola</name>
    <dbReference type="NCBI Taxonomy" id="426703"/>
    <lineage>
        <taxon>Bacteria</taxon>
        <taxon>Bacillati</taxon>
        <taxon>Bacillota</taxon>
        <taxon>Bacilli</taxon>
        <taxon>Lactobacillales</taxon>
        <taxon>Carnobacteriaceae</taxon>
        <taxon>Alkalibacterium</taxon>
    </lineage>
</organism>
<dbReference type="Pfam" id="PF02254">
    <property type="entry name" value="TrkA_N"/>
    <property type="match status" value="1"/>
</dbReference>
<dbReference type="EMBL" id="FOBL01000045">
    <property type="protein sequence ID" value="SEM28648.1"/>
    <property type="molecule type" value="Genomic_DNA"/>
</dbReference>
<dbReference type="Pfam" id="PF07885">
    <property type="entry name" value="Ion_trans_2"/>
    <property type="match status" value="1"/>
</dbReference>
<gene>
    <name evidence="5" type="ORF">APU01nite_23150</name>
    <name evidence="6" type="ORF">SAMN04488100_1452</name>
</gene>
<dbReference type="SUPFAM" id="SSF51735">
    <property type="entry name" value="NAD(P)-binding Rossmann-fold domains"/>
    <property type="match status" value="1"/>
</dbReference>
<dbReference type="PANTHER" id="PTHR43833">
    <property type="entry name" value="POTASSIUM CHANNEL PROTEIN 2-RELATED-RELATED"/>
    <property type="match status" value="1"/>
</dbReference>
<evidence type="ECO:0000256" key="2">
    <source>
        <dbReference type="SAM" id="Phobius"/>
    </source>
</evidence>
<dbReference type="GO" id="GO:0005886">
    <property type="term" value="C:plasma membrane"/>
    <property type="evidence" value="ECO:0007669"/>
    <property type="project" value="UniProtKB-SubCell"/>
</dbReference>
<dbReference type="PANTHER" id="PTHR43833:SF9">
    <property type="entry name" value="POTASSIUM CHANNEL PROTEIN YUGO-RELATED"/>
    <property type="match status" value="1"/>
</dbReference>
<dbReference type="EMBL" id="BJUX01000042">
    <property type="protein sequence ID" value="GEK90276.1"/>
    <property type="molecule type" value="Genomic_DNA"/>
</dbReference>
<feature type="domain" description="RCK N-terminal" evidence="3">
    <location>
        <begin position="107"/>
        <end position="225"/>
    </location>
</feature>
<dbReference type="STRING" id="426703.SAMN04488100_1452"/>
<dbReference type="SUPFAM" id="SSF116726">
    <property type="entry name" value="TrkA C-terminal domain-like"/>
    <property type="match status" value="1"/>
</dbReference>
<dbReference type="Gene3D" id="3.40.50.720">
    <property type="entry name" value="NAD(P)-binding Rossmann-like Domain"/>
    <property type="match status" value="1"/>
</dbReference>
<dbReference type="GO" id="GO:0006813">
    <property type="term" value="P:potassium ion transport"/>
    <property type="evidence" value="ECO:0007669"/>
    <property type="project" value="InterPro"/>
</dbReference>
<keyword evidence="2" id="KW-1133">Transmembrane helix</keyword>
<feature type="transmembrane region" description="Helical" evidence="2">
    <location>
        <begin position="61"/>
        <end position="90"/>
    </location>
</feature>
<keyword evidence="2" id="KW-0472">Membrane</keyword>
<dbReference type="GO" id="GO:0008324">
    <property type="term" value="F:monoatomic cation transmembrane transporter activity"/>
    <property type="evidence" value="ECO:0007669"/>
    <property type="project" value="InterPro"/>
</dbReference>
<evidence type="ECO:0000313" key="5">
    <source>
        <dbReference type="EMBL" id="GEK90276.1"/>
    </source>
</evidence>
<dbReference type="AlphaFoldDB" id="A0A1H7X681"/>
<feature type="transmembrane region" description="Helical" evidence="2">
    <location>
        <begin position="7"/>
        <end position="28"/>
    </location>
</feature>
<dbReference type="SUPFAM" id="SSF81324">
    <property type="entry name" value="Voltage-gated potassium channels"/>
    <property type="match status" value="1"/>
</dbReference>
<dbReference type="InterPro" id="IPR013099">
    <property type="entry name" value="K_chnl_dom"/>
</dbReference>
<evidence type="ECO:0000313" key="8">
    <source>
        <dbReference type="Proteomes" id="UP000321425"/>
    </source>
</evidence>
<dbReference type="InterPro" id="IPR003148">
    <property type="entry name" value="RCK_N"/>
</dbReference>
<sequence>MQQHKRTLYILYLLVAIILIGIGGYYLLLDISLMDAFYMTVITISTVGFQEVVPLTVPAQLFTIILIFFSLGTLGYTGSQLISFFFGGTLQEVWREQKMKDRLADLNDHIIVCGAGETGQHIIQSLERENVEFVVIEFEEDKLEAIKEYDNVIAFQGDATQDEVLEKAGIHRAKGLIAALNSDANNLYTVLTARQLKPDLLIVARAITHNSHEKLIRAGADKTVSPNEIGGHRMASMLLKPSVIAFLDTITHSGKIDLNLNEVVIQPSSAISNKTLMQANIPEQTDLIIIAIKEKEDDGIVFNPTKDHLLKPGQTLIALGDNDDLKKLKKLAGA</sequence>
<dbReference type="InterPro" id="IPR050721">
    <property type="entry name" value="Trk_Ktr_HKT_K-transport"/>
</dbReference>
<dbReference type="Pfam" id="PF02080">
    <property type="entry name" value="TrkA_C"/>
    <property type="match status" value="1"/>
</dbReference>
<dbReference type="InterPro" id="IPR036721">
    <property type="entry name" value="RCK_C_sf"/>
</dbReference>
<proteinExistence type="predicted"/>